<reference evidence="2 3" key="1">
    <citation type="submission" date="2024-11" db="EMBL/GenBank/DDBJ databases">
        <title>Adaptive evolution of stress response genes in parasites aligns with host niche diversity.</title>
        <authorList>
            <person name="Hahn C."/>
            <person name="Resl P."/>
        </authorList>
    </citation>
    <scope>NUCLEOTIDE SEQUENCE [LARGE SCALE GENOMIC DNA]</scope>
    <source>
        <strain evidence="2">EGGRZ-B1_66</strain>
        <tissue evidence="2">Body</tissue>
    </source>
</reference>
<accession>A0ABD2PR93</accession>
<dbReference type="EMBL" id="JBJKFK010003627">
    <property type="protein sequence ID" value="KAL3309700.1"/>
    <property type="molecule type" value="Genomic_DNA"/>
</dbReference>
<dbReference type="AlphaFoldDB" id="A0ABD2PR93"/>
<organism evidence="2 3">
    <name type="scientific">Cichlidogyrus casuarinus</name>
    <dbReference type="NCBI Taxonomy" id="1844966"/>
    <lineage>
        <taxon>Eukaryota</taxon>
        <taxon>Metazoa</taxon>
        <taxon>Spiralia</taxon>
        <taxon>Lophotrochozoa</taxon>
        <taxon>Platyhelminthes</taxon>
        <taxon>Monogenea</taxon>
        <taxon>Monopisthocotylea</taxon>
        <taxon>Dactylogyridea</taxon>
        <taxon>Ancyrocephalidae</taxon>
        <taxon>Cichlidogyrus</taxon>
    </lineage>
</organism>
<gene>
    <name evidence="2" type="ORF">Ciccas_011753</name>
</gene>
<evidence type="ECO:0000313" key="3">
    <source>
        <dbReference type="Proteomes" id="UP001626550"/>
    </source>
</evidence>
<feature type="signal peptide" evidence="1">
    <location>
        <begin position="1"/>
        <end position="18"/>
    </location>
</feature>
<evidence type="ECO:0000313" key="2">
    <source>
        <dbReference type="EMBL" id="KAL3309700.1"/>
    </source>
</evidence>
<keyword evidence="3" id="KW-1185">Reference proteome</keyword>
<evidence type="ECO:0000256" key="1">
    <source>
        <dbReference type="SAM" id="SignalP"/>
    </source>
</evidence>
<dbReference type="Proteomes" id="UP001626550">
    <property type="component" value="Unassembled WGS sequence"/>
</dbReference>
<keyword evidence="1" id="KW-0732">Signal</keyword>
<protein>
    <submittedName>
        <fullName evidence="2">Uncharacterized protein</fullName>
    </submittedName>
</protein>
<comment type="caution">
    <text evidence="2">The sequence shown here is derived from an EMBL/GenBank/DDBJ whole genome shotgun (WGS) entry which is preliminary data.</text>
</comment>
<feature type="chain" id="PRO_5044772410" evidence="1">
    <location>
        <begin position="19"/>
        <end position="170"/>
    </location>
</feature>
<sequence>MSNQICLLQLLIDFVCHTQNVTDQIISEILTSVCDYLKLAMEFLYASTDEIQTKYEVEIDRAITEFNRNSTAGKFTLVVVKFLRVYTSKADDNVVKSDFILEKLKKIKIKRWGSKSHNMRSRFAQIIYNAKEWFSNDDLKDSHHMLRLSLNNMRLISSKPIVLRDEHEHN</sequence>
<proteinExistence type="predicted"/>
<name>A0ABD2PR93_9PLAT</name>